<proteinExistence type="predicted"/>
<sequence>MPEVLAFHFFFLLFSQLLQLVLAGNGNGTLGSCPCSFDCGNLGEIRFPFTSTNRTDCGVLAIHGCDDPTAAKSVQLDYTAAAIRWPDVVSVNGSTIIIKNNELQNDLRSRNCEIFSNAPRNLSACSRIQLPVKDKGDSNDPFTFLTAEFPIEVQTSDVYAKSCLNESSEGLLYSNGNQDKAKHRRVWKLALGIGIPGTVVLMVILWFFQQRYAPPDDESDAYDEPDPQSSSGNFGVPVFSYKELKEATQNFDPNRELGNGGYGTVYYGKLRDGREVAVKCLYEHNYRRVEQFMNEIEILRRLRHRNLVSLYGCTSHHSCELLLVYEYNPNGTVASHLYGDLAKPGILPWPIRMNIAIETASALAYLHASGIIHRDVKTNNILLDNNFCVKVADFGLSRLFPLDVTHVSTSPQGTPGYVDPEYYRCYQLTDKSDVYSFGVVLIELLSSMSPVDLERKRDEVNLSDLAVKKIQNGAFTELVDPSLGFDVDTEVRRMINSMAELAFQCLQWDKELRPSMNEVLEALMRIKSGKDKLTHEEEEDAHGAGMMDGNMHPPSPRSPDCDEVGLLKITELSTSPNSVTHKWDSATTTPNFSG</sequence>
<comment type="caution">
    <text evidence="1">The sequence shown here is derived from an EMBL/GenBank/DDBJ whole genome shotgun (WGS) entry which is preliminary data.</text>
</comment>
<reference evidence="1 2" key="1">
    <citation type="journal article" date="2022" name="DNA Res.">
        <title>Chromosomal-level genome assembly of the orchid tree Bauhinia variegata (Leguminosae; Cercidoideae) supports the allotetraploid origin hypothesis of Bauhinia.</title>
        <authorList>
            <person name="Zhong Y."/>
            <person name="Chen Y."/>
            <person name="Zheng D."/>
            <person name="Pang J."/>
            <person name="Liu Y."/>
            <person name="Luo S."/>
            <person name="Meng S."/>
            <person name="Qian L."/>
            <person name="Wei D."/>
            <person name="Dai S."/>
            <person name="Zhou R."/>
        </authorList>
    </citation>
    <scope>NUCLEOTIDE SEQUENCE [LARGE SCALE GENOMIC DNA]</scope>
    <source>
        <strain evidence="1">BV-YZ2020</strain>
    </source>
</reference>
<dbReference type="EMBL" id="CM039436">
    <property type="protein sequence ID" value="KAI4313890.1"/>
    <property type="molecule type" value="Genomic_DNA"/>
</dbReference>
<gene>
    <name evidence="1" type="ORF">L6164_026836</name>
</gene>
<accession>A0ACB9LRD9</accession>
<keyword evidence="2" id="KW-1185">Reference proteome</keyword>
<name>A0ACB9LRD9_BAUVA</name>
<protein>
    <submittedName>
        <fullName evidence="1">Uncharacterized protein</fullName>
    </submittedName>
</protein>
<organism evidence="1 2">
    <name type="scientific">Bauhinia variegata</name>
    <name type="common">Purple orchid tree</name>
    <name type="synonym">Phanera variegata</name>
    <dbReference type="NCBI Taxonomy" id="167791"/>
    <lineage>
        <taxon>Eukaryota</taxon>
        <taxon>Viridiplantae</taxon>
        <taxon>Streptophyta</taxon>
        <taxon>Embryophyta</taxon>
        <taxon>Tracheophyta</taxon>
        <taxon>Spermatophyta</taxon>
        <taxon>Magnoliopsida</taxon>
        <taxon>eudicotyledons</taxon>
        <taxon>Gunneridae</taxon>
        <taxon>Pentapetalae</taxon>
        <taxon>rosids</taxon>
        <taxon>fabids</taxon>
        <taxon>Fabales</taxon>
        <taxon>Fabaceae</taxon>
        <taxon>Cercidoideae</taxon>
        <taxon>Cercideae</taxon>
        <taxon>Bauhiniinae</taxon>
        <taxon>Bauhinia</taxon>
    </lineage>
</organism>
<dbReference type="Proteomes" id="UP000828941">
    <property type="component" value="Chromosome 11"/>
</dbReference>
<evidence type="ECO:0000313" key="1">
    <source>
        <dbReference type="EMBL" id="KAI4313890.1"/>
    </source>
</evidence>
<evidence type="ECO:0000313" key="2">
    <source>
        <dbReference type="Proteomes" id="UP000828941"/>
    </source>
</evidence>